<dbReference type="SUPFAM" id="SSF53067">
    <property type="entry name" value="Actin-like ATPase domain"/>
    <property type="match status" value="1"/>
</dbReference>
<proteinExistence type="predicted"/>
<keyword evidence="2" id="KW-1185">Reference proteome</keyword>
<evidence type="ECO:0000313" key="2">
    <source>
        <dbReference type="Proteomes" id="UP000243406"/>
    </source>
</evidence>
<dbReference type="NCBIfam" id="NF007992">
    <property type="entry name" value="PRK10719.1-3"/>
    <property type="match status" value="1"/>
</dbReference>
<dbReference type="Proteomes" id="UP000243406">
    <property type="component" value="Unassembled WGS sequence"/>
</dbReference>
<dbReference type="OrthoDB" id="1542at2"/>
<dbReference type="PANTHER" id="PTHR32432:SF13">
    <property type="entry name" value="ETHANOLAMINE AMMONIA-LYASE REACTIVASE EUTA"/>
    <property type="match status" value="1"/>
</dbReference>
<name>A0A1T5AV76_9FIRM</name>
<dbReference type="InterPro" id="IPR050696">
    <property type="entry name" value="FtsA/MreB"/>
</dbReference>
<reference evidence="2" key="1">
    <citation type="submission" date="2017-02" db="EMBL/GenBank/DDBJ databases">
        <authorList>
            <person name="Varghese N."/>
            <person name="Submissions S."/>
        </authorList>
    </citation>
    <scope>NUCLEOTIDE SEQUENCE [LARGE SCALE GENOMIC DNA]</scope>
    <source>
        <strain evidence="2">ATCC 35199</strain>
    </source>
</reference>
<evidence type="ECO:0000313" key="1">
    <source>
        <dbReference type="EMBL" id="SKB38709.1"/>
    </source>
</evidence>
<dbReference type="PIRSF" id="PIRSF012293">
    <property type="entry name" value="EutA"/>
    <property type="match status" value="1"/>
</dbReference>
<dbReference type="AlphaFoldDB" id="A0A1T5AV76"/>
<dbReference type="InterPro" id="IPR043129">
    <property type="entry name" value="ATPase_NBD"/>
</dbReference>
<dbReference type="Gene3D" id="3.30.420.40">
    <property type="match status" value="1"/>
</dbReference>
<dbReference type="EMBL" id="FUYN01000002">
    <property type="protein sequence ID" value="SKB38709.1"/>
    <property type="molecule type" value="Genomic_DNA"/>
</dbReference>
<gene>
    <name evidence="1" type="ORF">SAMN02745120_1198</name>
</gene>
<accession>A0A1T5AV76</accession>
<dbReference type="PANTHER" id="PTHR32432">
    <property type="entry name" value="CELL DIVISION PROTEIN FTSA-RELATED"/>
    <property type="match status" value="1"/>
</dbReference>
<organism evidence="1 2">
    <name type="scientific">Acetoanaerobium noterae</name>
    <dbReference type="NCBI Taxonomy" id="745369"/>
    <lineage>
        <taxon>Bacteria</taxon>
        <taxon>Bacillati</taxon>
        <taxon>Bacillota</taxon>
        <taxon>Clostridia</taxon>
        <taxon>Peptostreptococcales</taxon>
        <taxon>Filifactoraceae</taxon>
        <taxon>Acetoanaerobium</taxon>
    </lineage>
</organism>
<dbReference type="RefSeq" id="WP_079589106.1">
    <property type="nucleotide sequence ID" value="NZ_FUYN01000002.1"/>
</dbReference>
<protein>
    <submittedName>
        <fullName evidence="1">Ethanolamine utilization protein EutA</fullName>
    </submittedName>
</protein>
<dbReference type="Pfam" id="PF06277">
    <property type="entry name" value="EutA"/>
    <property type="match status" value="1"/>
</dbReference>
<sequence>MKETLISVGIDVGTTTTQVIFSNITIENMSSGARVPEFKIVGKEIFYKGKIHFTPLRSNTEIDETALKEIIEREYKIAGINPDDIDSGAVIITGETARKENAQNISKVLSGYAGEFVVATAGPDLEGIIAGKGSGAAKLSYENNDIVANFDIGGGTTNIAVFSQGEPIDTTCLDLGGRLLRFDKSGLVEYISPKLADICKEINVSLEKGKRYSDEVIRKICRYMAEILLEVSGVRPSSRLLELTLSPKSTALRLDYKIDRVSFTGGVADYIYNNQSEKDLYKFGDIGILLGYEIKAILNEFASKVIMPEETIMATVVGAGTQTMDISGSTISYSQSAALPLKNIPIIEITEKEERVNEEELEKTIMAKLQWYCLETQKQKVALFLKGERNVSFEKVTSLSKVIAKVWEEFYPHGEEVIVVIENDMAKVLGQSISRKLSNKQREVVCIDGIKVSSGDYIDIGKPIGNGSVLPVVIKTLVFNY</sequence>
<dbReference type="InterPro" id="IPR009377">
    <property type="entry name" value="EutA"/>
</dbReference>